<evidence type="ECO:0000256" key="4">
    <source>
        <dbReference type="ARBA" id="ARBA00022793"/>
    </source>
</evidence>
<evidence type="ECO:0000256" key="2">
    <source>
        <dbReference type="ARBA" id="ARBA00022604"/>
    </source>
</evidence>
<keyword evidence="4" id="KW-0210">Decarboxylase</keyword>
<comment type="similarity">
    <text evidence="6">Belongs to the HFCD (homooligomeric flavin containing Cys decarboxylase) superfamily.</text>
</comment>
<evidence type="ECO:0000256" key="6">
    <source>
        <dbReference type="ARBA" id="ARBA00038350"/>
    </source>
</evidence>
<evidence type="ECO:0000256" key="1">
    <source>
        <dbReference type="ARBA" id="ARBA00001917"/>
    </source>
</evidence>
<comment type="caution">
    <text evidence="10">The sequence shown here is derived from an EMBL/GenBank/DDBJ whole genome shotgun (WGS) entry which is preliminary data.</text>
</comment>
<keyword evidence="11" id="KW-1185">Reference proteome</keyword>
<dbReference type="GO" id="GO:0015937">
    <property type="term" value="P:coenzyme A biosynthetic process"/>
    <property type="evidence" value="ECO:0007669"/>
    <property type="project" value="UniProtKB-KW"/>
</dbReference>
<dbReference type="SUPFAM" id="SSF52507">
    <property type="entry name" value="Homo-oligomeric flavin-containing Cys decarboxylases, HFCD"/>
    <property type="match status" value="1"/>
</dbReference>
<keyword evidence="3" id="KW-0288">FMN</keyword>
<dbReference type="Proteomes" id="UP001163823">
    <property type="component" value="Chromosome 6"/>
</dbReference>
<evidence type="ECO:0000256" key="8">
    <source>
        <dbReference type="ARBA" id="ARBA00066422"/>
    </source>
</evidence>
<name>A0AAD7M050_QUISA</name>
<comment type="pathway">
    <text evidence="7">Cofactor biosynthesis; coenzyme A biosynthesis; CoA from (R)-pantothenate: step 3/5.</text>
</comment>
<dbReference type="PANTHER" id="PTHR14359">
    <property type="entry name" value="HOMO-OLIGOMERIC FLAVIN CONTAINING CYS DECARBOXYLASE FAMILY"/>
    <property type="match status" value="1"/>
</dbReference>
<gene>
    <name evidence="10" type="ORF">O6P43_015787</name>
</gene>
<dbReference type="KEGG" id="qsa:O6P43_015787"/>
<evidence type="ECO:0000256" key="5">
    <source>
        <dbReference type="ARBA" id="ARBA00022993"/>
    </source>
</evidence>
<evidence type="ECO:0000313" key="11">
    <source>
        <dbReference type="Proteomes" id="UP001163823"/>
    </source>
</evidence>
<dbReference type="Gene3D" id="3.40.50.1950">
    <property type="entry name" value="Flavin prenyltransferase-like"/>
    <property type="match status" value="1"/>
</dbReference>
<dbReference type="PANTHER" id="PTHR14359:SF6">
    <property type="entry name" value="PHOSPHOPANTOTHENOYLCYSTEINE DECARBOXYLASE"/>
    <property type="match status" value="1"/>
</dbReference>
<reference evidence="10" key="1">
    <citation type="journal article" date="2023" name="Science">
        <title>Elucidation of the pathway for biosynthesis of saponin adjuvants from the soapbark tree.</title>
        <authorList>
            <person name="Reed J."/>
            <person name="Orme A."/>
            <person name="El-Demerdash A."/>
            <person name="Owen C."/>
            <person name="Martin L.B.B."/>
            <person name="Misra R.C."/>
            <person name="Kikuchi S."/>
            <person name="Rejzek M."/>
            <person name="Martin A.C."/>
            <person name="Harkess A."/>
            <person name="Leebens-Mack J."/>
            <person name="Louveau T."/>
            <person name="Stephenson M.J."/>
            <person name="Osbourn A."/>
        </authorList>
    </citation>
    <scope>NUCLEOTIDE SEQUENCE</scope>
    <source>
        <strain evidence="10">S10</strain>
    </source>
</reference>
<organism evidence="10 11">
    <name type="scientific">Quillaja saponaria</name>
    <name type="common">Soap bark tree</name>
    <dbReference type="NCBI Taxonomy" id="32244"/>
    <lineage>
        <taxon>Eukaryota</taxon>
        <taxon>Viridiplantae</taxon>
        <taxon>Streptophyta</taxon>
        <taxon>Embryophyta</taxon>
        <taxon>Tracheophyta</taxon>
        <taxon>Spermatophyta</taxon>
        <taxon>Magnoliopsida</taxon>
        <taxon>eudicotyledons</taxon>
        <taxon>Gunneridae</taxon>
        <taxon>Pentapetalae</taxon>
        <taxon>rosids</taxon>
        <taxon>fabids</taxon>
        <taxon>Fabales</taxon>
        <taxon>Quillajaceae</taxon>
        <taxon>Quillaja</taxon>
    </lineage>
</organism>
<accession>A0AAD7M050</accession>
<dbReference type="AlphaFoldDB" id="A0AAD7M050"/>
<proteinExistence type="inferred from homology"/>
<dbReference type="EC" id="4.1.1.36" evidence="8"/>
<dbReference type="EMBL" id="JARAOO010000006">
    <property type="protein sequence ID" value="KAJ7966295.1"/>
    <property type="molecule type" value="Genomic_DNA"/>
</dbReference>
<keyword evidence="5" id="KW-0173">Coenzyme A biosynthesis</keyword>
<dbReference type="Pfam" id="PF02441">
    <property type="entry name" value="Flavoprotein"/>
    <property type="match status" value="1"/>
</dbReference>
<keyword evidence="4" id="KW-0456">Lyase</keyword>
<evidence type="ECO:0000313" key="10">
    <source>
        <dbReference type="EMBL" id="KAJ7966295.1"/>
    </source>
</evidence>
<dbReference type="GO" id="GO:0004633">
    <property type="term" value="F:phosphopantothenoylcysteine decarboxylase activity"/>
    <property type="evidence" value="ECO:0007669"/>
    <property type="project" value="UniProtKB-EC"/>
</dbReference>
<comment type="cofactor">
    <cofactor evidence="1">
        <name>FMN</name>
        <dbReference type="ChEBI" id="CHEBI:58210"/>
    </cofactor>
</comment>
<protein>
    <recommendedName>
        <fullName evidence="8">phosphopantothenoylcysteine decarboxylase</fullName>
        <ecNumber evidence="8">4.1.1.36</ecNumber>
    </recommendedName>
</protein>
<evidence type="ECO:0000259" key="9">
    <source>
        <dbReference type="Pfam" id="PF02441"/>
    </source>
</evidence>
<keyword evidence="3" id="KW-0285">Flavoprotein</keyword>
<dbReference type="InterPro" id="IPR003382">
    <property type="entry name" value="Flavoprotein"/>
</dbReference>
<dbReference type="InterPro" id="IPR036551">
    <property type="entry name" value="Flavin_trans-like"/>
</dbReference>
<evidence type="ECO:0000256" key="7">
    <source>
        <dbReference type="ARBA" id="ARBA00060685"/>
    </source>
</evidence>
<evidence type="ECO:0000256" key="3">
    <source>
        <dbReference type="ARBA" id="ARBA00022643"/>
    </source>
</evidence>
<keyword evidence="2" id="KW-0341">Growth regulation</keyword>
<feature type="domain" description="Flavoprotein" evidence="9">
    <location>
        <begin position="25"/>
        <end position="201"/>
    </location>
</feature>
<dbReference type="GO" id="GO:0071513">
    <property type="term" value="C:phosphopantothenoylcysteine decarboxylase complex"/>
    <property type="evidence" value="ECO:0007669"/>
    <property type="project" value="TreeGrafter"/>
</dbReference>
<sequence length="221" mass="24501">MAYAKPSTSDRISMHVDAAPPRKPRILLAACGSVAALKFGTLCRCFTEWAEVRAVVTEASLHFIDTNSLPDNIVYYTDADEWSLWKQVGDSVLHIELAQWADVMVIAPLSAHTLGKIAGGLCDNLLTSIVRAWEYRNGKPIKPIFVATAMNTLMWQNSFTEKHLHTIDELGMSLILPVTNRLDAGDHGKGAMAEPSLIYSTVRIYMESKVKTGSLKRQLDR</sequence>
<dbReference type="GO" id="GO:0010181">
    <property type="term" value="F:FMN binding"/>
    <property type="evidence" value="ECO:0007669"/>
    <property type="project" value="TreeGrafter"/>
</dbReference>